<protein>
    <submittedName>
        <fullName evidence="1">DUF2867 domain-containing protein</fullName>
    </submittedName>
</protein>
<sequence length="173" mass="19425">MRAGLTPDADGAFRERRERAVDAPATTTWTCVADLGGDPGWYAANRLWQVRGVLDRVVGGPGNRGRPDRELRVDDPVDGWRVETVEPGRSLTLVSEQRMPGTARMTYEVHDSQGPDTDRSRLVQRLEFRPDGRLGQTFWWVELPAHKVIFRAMLVRMAGEAERRARADGTMGP</sequence>
<proteinExistence type="predicted"/>
<gene>
    <name evidence="1" type="ORF">ACFFN0_08230</name>
</gene>
<dbReference type="InterPro" id="IPR023393">
    <property type="entry name" value="START-like_dom_sf"/>
</dbReference>
<dbReference type="EMBL" id="JBHMAX010000015">
    <property type="protein sequence ID" value="MFB9732030.1"/>
    <property type="molecule type" value="Genomic_DNA"/>
</dbReference>
<dbReference type="Pfam" id="PF11066">
    <property type="entry name" value="DUF2867"/>
    <property type="match status" value="1"/>
</dbReference>
<comment type="caution">
    <text evidence="1">The sequence shown here is derived from an EMBL/GenBank/DDBJ whole genome shotgun (WGS) entry which is preliminary data.</text>
</comment>
<evidence type="ECO:0000313" key="1">
    <source>
        <dbReference type="EMBL" id="MFB9732030.1"/>
    </source>
</evidence>
<dbReference type="SUPFAM" id="SSF55961">
    <property type="entry name" value="Bet v1-like"/>
    <property type="match status" value="1"/>
</dbReference>
<dbReference type="RefSeq" id="WP_141337687.1">
    <property type="nucleotide sequence ID" value="NZ_JBHMAX010000015.1"/>
</dbReference>
<accession>A0ABV5V2R6</accession>
<dbReference type="Gene3D" id="3.30.530.20">
    <property type="match status" value="1"/>
</dbReference>
<organism evidence="1 2">
    <name type="scientific">Ornithinimicrobium kibberense</name>
    <dbReference type="NCBI Taxonomy" id="282060"/>
    <lineage>
        <taxon>Bacteria</taxon>
        <taxon>Bacillati</taxon>
        <taxon>Actinomycetota</taxon>
        <taxon>Actinomycetes</taxon>
        <taxon>Micrococcales</taxon>
        <taxon>Ornithinimicrobiaceae</taxon>
        <taxon>Ornithinimicrobium</taxon>
    </lineage>
</organism>
<dbReference type="Proteomes" id="UP001589613">
    <property type="component" value="Unassembled WGS sequence"/>
</dbReference>
<name>A0ABV5V2R6_9MICO</name>
<keyword evidence="2" id="KW-1185">Reference proteome</keyword>
<reference evidence="1 2" key="1">
    <citation type="submission" date="2024-09" db="EMBL/GenBank/DDBJ databases">
        <authorList>
            <person name="Sun Q."/>
            <person name="Mori K."/>
        </authorList>
    </citation>
    <scope>NUCLEOTIDE SEQUENCE [LARGE SCALE GENOMIC DNA]</scope>
    <source>
        <strain evidence="1 2">JCM 12763</strain>
    </source>
</reference>
<dbReference type="InterPro" id="IPR021295">
    <property type="entry name" value="DUF2867"/>
</dbReference>
<evidence type="ECO:0000313" key="2">
    <source>
        <dbReference type="Proteomes" id="UP001589613"/>
    </source>
</evidence>